<comment type="caution">
    <text evidence="2">The sequence shown here is derived from an EMBL/GenBank/DDBJ whole genome shotgun (WGS) entry which is preliminary data.</text>
</comment>
<dbReference type="InterPro" id="IPR049970">
    <property type="entry name" value="Amuc_1102-like"/>
</dbReference>
<dbReference type="NCBIfam" id="NF042424">
    <property type="entry name" value="Amuc_1102_rel"/>
    <property type="match status" value="1"/>
</dbReference>
<keyword evidence="1" id="KW-0732">Signal</keyword>
<dbReference type="InterPro" id="IPR006311">
    <property type="entry name" value="TAT_signal"/>
</dbReference>
<dbReference type="RefSeq" id="WP_264511761.1">
    <property type="nucleotide sequence ID" value="NZ_JAPDDR010000002.1"/>
</dbReference>
<organism evidence="2 3">
    <name type="scientific">Luteolibacter rhizosphaerae</name>
    <dbReference type="NCBI Taxonomy" id="2989719"/>
    <lineage>
        <taxon>Bacteria</taxon>
        <taxon>Pseudomonadati</taxon>
        <taxon>Verrucomicrobiota</taxon>
        <taxon>Verrucomicrobiia</taxon>
        <taxon>Verrucomicrobiales</taxon>
        <taxon>Verrucomicrobiaceae</taxon>
        <taxon>Luteolibacter</taxon>
    </lineage>
</organism>
<dbReference type="Proteomes" id="UP001165653">
    <property type="component" value="Unassembled WGS sequence"/>
</dbReference>
<proteinExistence type="predicted"/>
<name>A0ABT3FZP2_9BACT</name>
<evidence type="ECO:0008006" key="4">
    <source>
        <dbReference type="Google" id="ProtNLM"/>
    </source>
</evidence>
<dbReference type="EMBL" id="JAPDDR010000002">
    <property type="protein sequence ID" value="MCW1912887.1"/>
    <property type="molecule type" value="Genomic_DNA"/>
</dbReference>
<keyword evidence="3" id="KW-1185">Reference proteome</keyword>
<reference evidence="2" key="1">
    <citation type="submission" date="2022-10" db="EMBL/GenBank/DDBJ databases">
        <title>Luteolibacter sp. GHJ8, whole genome shotgun sequencing project.</title>
        <authorList>
            <person name="Zhao G."/>
            <person name="Shen L."/>
        </authorList>
    </citation>
    <scope>NUCLEOTIDE SEQUENCE</scope>
    <source>
        <strain evidence="2">GHJ8</strain>
    </source>
</reference>
<gene>
    <name evidence="2" type="ORF">OJ996_04845</name>
</gene>
<evidence type="ECO:0000256" key="1">
    <source>
        <dbReference type="SAM" id="SignalP"/>
    </source>
</evidence>
<feature type="signal peptide" evidence="1">
    <location>
        <begin position="1"/>
        <end position="34"/>
    </location>
</feature>
<sequence>MKHRFATVRRSALAAVAATAAAFALLPASVSAQAKGEVGNLTFDDLPSPDIKAGKDKAFKPKDWLEVEAGFKLPGTPEQKKIGFINSVTVKWYVAMKNPDGKGFIKLSKTIEHINVPVDEEVFTSVYMSPSALKRLTGKDKAGKGAVEAVGLEVLVDGEKVGQASVKQKEGWWSSGSLSDQSDKFPLLNKNETPFQMFWYDRYAEIQKER</sequence>
<protein>
    <recommendedName>
        <fullName evidence="4">Secreted protein</fullName>
    </recommendedName>
</protein>
<feature type="chain" id="PRO_5045170729" description="Secreted protein" evidence="1">
    <location>
        <begin position="35"/>
        <end position="210"/>
    </location>
</feature>
<dbReference type="PROSITE" id="PS51318">
    <property type="entry name" value="TAT"/>
    <property type="match status" value="1"/>
</dbReference>
<accession>A0ABT3FZP2</accession>
<evidence type="ECO:0000313" key="2">
    <source>
        <dbReference type="EMBL" id="MCW1912887.1"/>
    </source>
</evidence>
<evidence type="ECO:0000313" key="3">
    <source>
        <dbReference type="Proteomes" id="UP001165653"/>
    </source>
</evidence>